<evidence type="ECO:0000256" key="4">
    <source>
        <dbReference type="ARBA" id="ARBA00023163"/>
    </source>
</evidence>
<dbReference type="PROSITE" id="PS50039">
    <property type="entry name" value="FORK_HEAD_3"/>
    <property type="match status" value="1"/>
</dbReference>
<proteinExistence type="predicted"/>
<dbReference type="PANTHER" id="PTHR11829">
    <property type="entry name" value="FORKHEAD BOX PROTEIN"/>
    <property type="match status" value="1"/>
</dbReference>
<name>A0A1S3GW87_DIPOR</name>
<dbReference type="AlphaFoldDB" id="A0A1S3GW87"/>
<feature type="compositionally biased region" description="Basic and acidic residues" evidence="7">
    <location>
        <begin position="212"/>
        <end position="222"/>
    </location>
</feature>
<dbReference type="RefSeq" id="XP_012893148.1">
    <property type="nucleotide sequence ID" value="XM_013037694.1"/>
</dbReference>
<organism evidence="9 10">
    <name type="scientific">Dipodomys ordii</name>
    <name type="common">Ord's kangaroo rat</name>
    <dbReference type="NCBI Taxonomy" id="10020"/>
    <lineage>
        <taxon>Eukaryota</taxon>
        <taxon>Metazoa</taxon>
        <taxon>Chordata</taxon>
        <taxon>Craniata</taxon>
        <taxon>Vertebrata</taxon>
        <taxon>Euteleostomi</taxon>
        <taxon>Mammalia</taxon>
        <taxon>Eutheria</taxon>
        <taxon>Euarchontoglires</taxon>
        <taxon>Glires</taxon>
        <taxon>Rodentia</taxon>
        <taxon>Castorimorpha</taxon>
        <taxon>Heteromyidae</taxon>
        <taxon>Dipodomyinae</taxon>
        <taxon>Dipodomys</taxon>
    </lineage>
</organism>
<dbReference type="Pfam" id="PF00250">
    <property type="entry name" value="Forkhead"/>
    <property type="match status" value="1"/>
</dbReference>
<dbReference type="InterPro" id="IPR047514">
    <property type="entry name" value="FH_FOXL1"/>
</dbReference>
<dbReference type="Proteomes" id="UP000081671">
    <property type="component" value="Unplaced"/>
</dbReference>
<evidence type="ECO:0000256" key="6">
    <source>
        <dbReference type="PROSITE-ProRule" id="PRU00089"/>
    </source>
</evidence>
<keyword evidence="2" id="KW-0805">Transcription regulation</keyword>
<feature type="DNA-binding region" description="Fork-head" evidence="6">
    <location>
        <begin position="40"/>
        <end position="134"/>
    </location>
</feature>
<dbReference type="InParanoid" id="A0A1S3GW87"/>
<evidence type="ECO:0000256" key="3">
    <source>
        <dbReference type="ARBA" id="ARBA00023125"/>
    </source>
</evidence>
<feature type="compositionally biased region" description="Low complexity" evidence="7">
    <location>
        <begin position="148"/>
        <end position="167"/>
    </location>
</feature>
<dbReference type="InterPro" id="IPR018122">
    <property type="entry name" value="TF_fork_head_CS_1"/>
</dbReference>
<dbReference type="PRINTS" id="PR00053">
    <property type="entry name" value="FORKHEAD"/>
</dbReference>
<feature type="compositionally biased region" description="Basic residues" evidence="7">
    <location>
        <begin position="129"/>
        <end position="138"/>
    </location>
</feature>
<feature type="compositionally biased region" description="Low complexity" evidence="7">
    <location>
        <begin position="192"/>
        <end position="207"/>
    </location>
</feature>
<reference evidence="10" key="1">
    <citation type="submission" date="2025-08" db="UniProtKB">
        <authorList>
            <consortium name="RefSeq"/>
        </authorList>
    </citation>
    <scope>IDENTIFICATION</scope>
    <source>
        <tissue evidence="10">Kidney</tissue>
    </source>
</reference>
<accession>A0A1S3GW87</accession>
<keyword evidence="4" id="KW-0804">Transcription</keyword>
<dbReference type="GO" id="GO:0030154">
    <property type="term" value="P:cell differentiation"/>
    <property type="evidence" value="ECO:0007669"/>
    <property type="project" value="TreeGrafter"/>
</dbReference>
<dbReference type="SMART" id="SM00339">
    <property type="entry name" value="FH"/>
    <property type="match status" value="1"/>
</dbReference>
<keyword evidence="9" id="KW-1185">Reference proteome</keyword>
<keyword evidence="3 6" id="KW-0238">DNA-binding</keyword>
<evidence type="ECO:0000256" key="2">
    <source>
        <dbReference type="ARBA" id="ARBA00023015"/>
    </source>
</evidence>
<dbReference type="PROSITE" id="PS00658">
    <property type="entry name" value="FORK_HEAD_2"/>
    <property type="match status" value="1"/>
</dbReference>
<dbReference type="GO" id="GO:0009653">
    <property type="term" value="P:anatomical structure morphogenesis"/>
    <property type="evidence" value="ECO:0007669"/>
    <property type="project" value="TreeGrafter"/>
</dbReference>
<dbReference type="FunCoup" id="A0A1S3GW87">
    <property type="interactions" value="13"/>
</dbReference>
<feature type="domain" description="Fork-head" evidence="8">
    <location>
        <begin position="40"/>
        <end position="134"/>
    </location>
</feature>
<dbReference type="KEGG" id="dord:106002947"/>
<dbReference type="Gene3D" id="1.10.10.10">
    <property type="entry name" value="Winged helix-like DNA-binding domain superfamily/Winged helix DNA-binding domain"/>
    <property type="match status" value="1"/>
</dbReference>
<dbReference type="PROSITE" id="PS00657">
    <property type="entry name" value="FORK_HEAD_1"/>
    <property type="match status" value="1"/>
</dbReference>
<protein>
    <submittedName>
        <fullName evidence="10">Forkhead box protein L1</fullName>
    </submittedName>
</protein>
<evidence type="ECO:0000256" key="7">
    <source>
        <dbReference type="SAM" id="MobiDB-lite"/>
    </source>
</evidence>
<evidence type="ECO:0000256" key="1">
    <source>
        <dbReference type="ARBA" id="ARBA00004123"/>
    </source>
</evidence>
<comment type="subcellular location">
    <subcellularLocation>
        <location evidence="1 6">Nucleus</location>
    </subcellularLocation>
</comment>
<feature type="compositionally biased region" description="Polar residues" evidence="7">
    <location>
        <begin position="223"/>
        <end position="244"/>
    </location>
</feature>
<dbReference type="FunFam" id="1.10.10.10:FF:000016">
    <property type="entry name" value="Forkhead box protein I1"/>
    <property type="match status" value="1"/>
</dbReference>
<dbReference type="InterPro" id="IPR030456">
    <property type="entry name" value="TF_fork_head_CS_2"/>
</dbReference>
<dbReference type="GO" id="GO:0000981">
    <property type="term" value="F:DNA-binding transcription factor activity, RNA polymerase II-specific"/>
    <property type="evidence" value="ECO:0007669"/>
    <property type="project" value="TreeGrafter"/>
</dbReference>
<dbReference type="InterPro" id="IPR036388">
    <property type="entry name" value="WH-like_DNA-bd_sf"/>
</dbReference>
<gene>
    <name evidence="10" type="primary">Foxl1</name>
</gene>
<dbReference type="GO" id="GO:0005634">
    <property type="term" value="C:nucleus"/>
    <property type="evidence" value="ECO:0007669"/>
    <property type="project" value="UniProtKB-SubCell"/>
</dbReference>
<dbReference type="PANTHER" id="PTHR11829:SF204">
    <property type="entry name" value="FORKHEAD BOX PROTEIN L1"/>
    <property type="match status" value="1"/>
</dbReference>
<feature type="non-terminal residue" evidence="10">
    <location>
        <position position="244"/>
    </location>
</feature>
<evidence type="ECO:0000313" key="10">
    <source>
        <dbReference type="RefSeq" id="XP_012893148.1"/>
    </source>
</evidence>
<evidence type="ECO:0000313" key="9">
    <source>
        <dbReference type="Proteomes" id="UP000081671"/>
    </source>
</evidence>
<dbReference type="OrthoDB" id="5954824at2759"/>
<keyword evidence="5 6" id="KW-0539">Nucleus</keyword>
<evidence type="ECO:0000256" key="5">
    <source>
        <dbReference type="ARBA" id="ARBA00023242"/>
    </source>
</evidence>
<dbReference type="GeneID" id="106002947"/>
<dbReference type="InterPro" id="IPR050211">
    <property type="entry name" value="FOX_domain-containing"/>
</dbReference>
<dbReference type="InterPro" id="IPR001766">
    <property type="entry name" value="Fork_head_dom"/>
</dbReference>
<dbReference type="CDD" id="cd20027">
    <property type="entry name" value="FH_FOXL1"/>
    <property type="match status" value="1"/>
</dbReference>
<evidence type="ECO:0000259" key="8">
    <source>
        <dbReference type="PROSITE" id="PS50039"/>
    </source>
</evidence>
<dbReference type="SUPFAM" id="SSF46785">
    <property type="entry name" value="Winged helix' DNA-binding domain"/>
    <property type="match status" value="1"/>
</dbReference>
<sequence length="244" mass="26771">MSHPFGPRPAALAAAPLLYLYGPERAALPLAFARAEPPQKPPYSYIALIAMAIQHAPGQRVTLSGIYRFIMERFPFYRENRQGWQNSIRHNLSLNECFVKVPREKGRPGKGSYWTLDPRCADLFENGNYRRRMRRPRPGRAEPQPGSARGAGAQPEPEPARAARLPGPARPRTRPEGPRSPTPLLGSDPEPRAGAAAGEVRAPARPVSPLRPDSRSSPKTCDKSTSFSIDSILSGRQGQKPTGP</sequence>
<dbReference type="InterPro" id="IPR036390">
    <property type="entry name" value="WH_DNA-bd_sf"/>
</dbReference>
<dbReference type="CTD" id="2300"/>
<feature type="region of interest" description="Disordered" evidence="7">
    <location>
        <begin position="129"/>
        <end position="244"/>
    </location>
</feature>
<dbReference type="GO" id="GO:0000978">
    <property type="term" value="F:RNA polymerase II cis-regulatory region sequence-specific DNA binding"/>
    <property type="evidence" value="ECO:0007669"/>
    <property type="project" value="TreeGrafter"/>
</dbReference>